<gene>
    <name evidence="4" type="ORF">RG540_CH38690</name>
</gene>
<keyword evidence="5" id="KW-1185">Reference proteome</keyword>
<dbReference type="SUPFAM" id="SSF51735">
    <property type="entry name" value="NAD(P)-binding Rossmann-fold domains"/>
    <property type="match status" value="1"/>
</dbReference>
<dbReference type="PANTHER" id="PTHR34075:SF5">
    <property type="entry name" value="BLR3430 PROTEIN"/>
    <property type="match status" value="1"/>
</dbReference>
<dbReference type="Pfam" id="PF00106">
    <property type="entry name" value="adh_short"/>
    <property type="match status" value="1"/>
</dbReference>
<evidence type="ECO:0000313" key="5">
    <source>
        <dbReference type="Proteomes" id="UP000028181"/>
    </source>
</evidence>
<feature type="domain" description="ChsH2 rubredoxin-like zinc ribbon" evidence="3">
    <location>
        <begin position="37"/>
        <end position="70"/>
    </location>
</feature>
<protein>
    <submittedName>
        <fullName evidence="4">Short chain dehydrogenase family protein 17</fullName>
    </submittedName>
</protein>
<dbReference type="GeneID" id="24258780"/>
<dbReference type="PATRIC" id="fig|1028800.3.peg.3931"/>
<dbReference type="InterPro" id="IPR022002">
    <property type="entry name" value="ChsH2_Znr"/>
</dbReference>
<dbReference type="HOGENOM" id="CLU_063624_0_0_5"/>
<evidence type="ECO:0000256" key="1">
    <source>
        <dbReference type="SAM" id="MobiDB-lite"/>
    </source>
</evidence>
<reference evidence="5" key="1">
    <citation type="journal article" date="2014" name="BMC Genomics">
        <title>Genome sequencing of two Neorhizobium galegae strains reveals a noeT gene responsible for the unusual acetylation of the nodulation factors.</title>
        <authorList>
            <person name="Osterman J."/>
            <person name="Marsh J."/>
            <person name="Laine P.K."/>
            <person name="Zeng Z."/>
            <person name="Alatalo E."/>
            <person name="Sullivan J.T."/>
            <person name="Young J.P."/>
            <person name="Thomas-Oates J."/>
            <person name="Paulin L."/>
            <person name="Lindstrom K."/>
        </authorList>
    </citation>
    <scope>NUCLEOTIDE SEQUENCE [LARGE SCALE GENOMIC DNA]</scope>
    <source>
        <strain evidence="5">HAMBI 540</strain>
    </source>
</reference>
<organism evidence="4 5">
    <name type="scientific">Neorhizobium galegae bv. orientalis str. HAMBI 540</name>
    <dbReference type="NCBI Taxonomy" id="1028800"/>
    <lineage>
        <taxon>Bacteria</taxon>
        <taxon>Pseudomonadati</taxon>
        <taxon>Pseudomonadota</taxon>
        <taxon>Alphaproteobacteria</taxon>
        <taxon>Hyphomicrobiales</taxon>
        <taxon>Rhizobiaceae</taxon>
        <taxon>Rhizobium/Agrobacterium group</taxon>
        <taxon>Neorhizobium</taxon>
    </lineage>
</organism>
<sequence length="414" mass="44767">MTGPFLRPKRKNPLARTTQPLLPPSARSRKAHGLTLAAATGRFMLQCCAECGRYTYPAREACPNCLSSDLTFKNAPTGGLLLSETRIEVTSDPYFREHMPWRTGLVQLDCGPSVVTHLHGDCAVPGASVAMSLQLDRSGNAVFFAKPVSEAPFMDDDPQWREMTADPKHRRVLITDGRSPLALPLAQALRKAGASKIFVGVADRWKPFDQQASLEAIEGVEFVDLDLTSERSVQELAMDIGAKVEILISTADHVRPAHLFDAGAVNIAREAMDHTVMGLMRLAQAFGPVMRSRGADGAAGAVAWVNMLSVHGLSNVPQFGVHSAAHAACLSLSQWLRAELRPGGIRVINAFVGPLDTEWFQTVPPPKVAPKAVADAVLDGLKRGLEDIYVGDVAKDIEARLFDNPKAVEREAGQ</sequence>
<dbReference type="Pfam" id="PF12172">
    <property type="entry name" value="zf-ChsH2"/>
    <property type="match status" value="1"/>
</dbReference>
<dbReference type="SUPFAM" id="SSF50249">
    <property type="entry name" value="Nucleic acid-binding proteins"/>
    <property type="match status" value="1"/>
</dbReference>
<proteinExistence type="predicted"/>
<dbReference type="Gene3D" id="3.40.50.720">
    <property type="entry name" value="NAD(P)-binding Rossmann-like Domain"/>
    <property type="match status" value="1"/>
</dbReference>
<accession>A0A068SY49</accession>
<dbReference type="PANTHER" id="PTHR34075">
    <property type="entry name" value="BLR3430 PROTEIN"/>
    <property type="match status" value="1"/>
</dbReference>
<dbReference type="AlphaFoldDB" id="A0A068SY49"/>
<dbReference type="InterPro" id="IPR002878">
    <property type="entry name" value="ChsH2_C"/>
</dbReference>
<evidence type="ECO:0000259" key="2">
    <source>
        <dbReference type="Pfam" id="PF01796"/>
    </source>
</evidence>
<evidence type="ECO:0000313" key="4">
    <source>
        <dbReference type="EMBL" id="CDN50025.1"/>
    </source>
</evidence>
<dbReference type="RefSeq" id="WP_038591198.1">
    <property type="nucleotide sequence ID" value="NZ_HG938353.1"/>
</dbReference>
<dbReference type="KEGG" id="ngg:RG540_CH38690"/>
<name>A0A068SY49_NEOGA</name>
<dbReference type="Pfam" id="PF01796">
    <property type="entry name" value="OB_ChsH2_C"/>
    <property type="match status" value="1"/>
</dbReference>
<dbReference type="OrthoDB" id="7323764at2"/>
<dbReference type="eggNOG" id="COG1028">
    <property type="taxonomic scope" value="Bacteria"/>
</dbReference>
<feature type="domain" description="ChsH2 C-terminal OB-fold" evidence="2">
    <location>
        <begin position="76"/>
        <end position="132"/>
    </location>
</feature>
<dbReference type="InterPro" id="IPR012340">
    <property type="entry name" value="NA-bd_OB-fold"/>
</dbReference>
<dbReference type="InterPro" id="IPR052513">
    <property type="entry name" value="Thioester_dehydratase-like"/>
</dbReference>
<evidence type="ECO:0000259" key="3">
    <source>
        <dbReference type="Pfam" id="PF12172"/>
    </source>
</evidence>
<dbReference type="Gene3D" id="6.10.30.10">
    <property type="match status" value="1"/>
</dbReference>
<dbReference type="Proteomes" id="UP000028181">
    <property type="component" value="Chromosome I"/>
</dbReference>
<dbReference type="InterPro" id="IPR002347">
    <property type="entry name" value="SDR_fam"/>
</dbReference>
<dbReference type="InterPro" id="IPR036291">
    <property type="entry name" value="NAD(P)-bd_dom_sf"/>
</dbReference>
<feature type="region of interest" description="Disordered" evidence="1">
    <location>
        <begin position="1"/>
        <end position="28"/>
    </location>
</feature>
<dbReference type="EMBL" id="HG938353">
    <property type="protein sequence ID" value="CDN50025.1"/>
    <property type="molecule type" value="Genomic_DNA"/>
</dbReference>